<feature type="chain" id="PRO_5039269330" description="Lipoprotein" evidence="1">
    <location>
        <begin position="21"/>
        <end position="164"/>
    </location>
</feature>
<proteinExistence type="predicted"/>
<dbReference type="Proteomes" id="UP000297318">
    <property type="component" value="Unassembled WGS sequence"/>
</dbReference>
<evidence type="ECO:0000313" key="2">
    <source>
        <dbReference type="EMBL" id="TGO05126.1"/>
    </source>
</evidence>
<evidence type="ECO:0008006" key="4">
    <source>
        <dbReference type="Google" id="ProtNLM"/>
    </source>
</evidence>
<accession>A0A4Z1DZV5</accession>
<organism evidence="2 3">
    <name type="scientific">Serinibacter arcticus</name>
    <dbReference type="NCBI Taxonomy" id="1655435"/>
    <lineage>
        <taxon>Bacteria</taxon>
        <taxon>Bacillati</taxon>
        <taxon>Actinomycetota</taxon>
        <taxon>Actinomycetes</taxon>
        <taxon>Micrococcales</taxon>
        <taxon>Beutenbergiaceae</taxon>
        <taxon>Serinibacter</taxon>
    </lineage>
</organism>
<dbReference type="OrthoDB" id="5147979at2"/>
<dbReference type="EMBL" id="RHPJ01000002">
    <property type="protein sequence ID" value="TGO05126.1"/>
    <property type="molecule type" value="Genomic_DNA"/>
</dbReference>
<feature type="signal peptide" evidence="1">
    <location>
        <begin position="1"/>
        <end position="20"/>
    </location>
</feature>
<dbReference type="RefSeq" id="WP_158292580.1">
    <property type="nucleotide sequence ID" value="NZ_RHPJ01000002.1"/>
</dbReference>
<name>A0A4Z1DZV5_9MICO</name>
<protein>
    <recommendedName>
        <fullName evidence="4">Lipoprotein</fullName>
    </recommendedName>
</protein>
<evidence type="ECO:0000256" key="1">
    <source>
        <dbReference type="SAM" id="SignalP"/>
    </source>
</evidence>
<evidence type="ECO:0000313" key="3">
    <source>
        <dbReference type="Proteomes" id="UP000297318"/>
    </source>
</evidence>
<comment type="caution">
    <text evidence="2">The sequence shown here is derived from an EMBL/GenBank/DDBJ whole genome shotgun (WGS) entry which is preliminary data.</text>
</comment>
<sequence>MRPRTPIAVVLVLTALTVLTACTSEEPVPVDPAVRTSIEDSTQQAMTAVAEQLGTEISVRRQEWLTCMDALEDGDAEEYVYGLRVELIGQETFEEVAERLRSHFEAAGWTWRDTDPTLRMVRLGQGGYIVAASIFVDDGYASITGGAGCIGTIEDVPEQNRPSS</sequence>
<dbReference type="PROSITE" id="PS51257">
    <property type="entry name" value="PROKAR_LIPOPROTEIN"/>
    <property type="match status" value="1"/>
</dbReference>
<reference evidence="2 3" key="1">
    <citation type="submission" date="2018-11" db="EMBL/GenBank/DDBJ databases">
        <title>Complete genome sequencing of the Actinobacteria Serinibacter sp. K3-2.</title>
        <authorList>
            <person name="Rakitin A.L."/>
            <person name="Beletsky A.V."/>
            <person name="Mardanov A.V."/>
            <person name="Ravin N.V."/>
            <person name="Gromova A.S."/>
            <person name="Filippova S.N."/>
            <person name="Gal'Chenko V.F."/>
        </authorList>
    </citation>
    <scope>NUCLEOTIDE SEQUENCE [LARGE SCALE GENOMIC DNA]</scope>
    <source>
        <strain evidence="2 3">K3-2</strain>
    </source>
</reference>
<gene>
    <name evidence="2" type="ORF">SERN_1130</name>
</gene>
<keyword evidence="1" id="KW-0732">Signal</keyword>
<dbReference type="AlphaFoldDB" id="A0A4Z1DZV5"/>
<keyword evidence="3" id="KW-1185">Reference proteome</keyword>